<organism evidence="3 4">
    <name type="scientific">Pedobacter yonginense</name>
    <dbReference type="NCBI Taxonomy" id="651869"/>
    <lineage>
        <taxon>Bacteria</taxon>
        <taxon>Pseudomonadati</taxon>
        <taxon>Bacteroidota</taxon>
        <taxon>Sphingobacteriia</taxon>
        <taxon>Sphingobacteriales</taxon>
        <taxon>Sphingobacteriaceae</taxon>
        <taxon>Pedobacter</taxon>
    </lineage>
</organism>
<evidence type="ECO:0000256" key="1">
    <source>
        <dbReference type="PROSITE-ProRule" id="PRU00339"/>
    </source>
</evidence>
<keyword evidence="2" id="KW-0732">Signal</keyword>
<dbReference type="PROSITE" id="PS50005">
    <property type="entry name" value="TPR"/>
    <property type="match status" value="1"/>
</dbReference>
<evidence type="ECO:0000256" key="2">
    <source>
        <dbReference type="SAM" id="SignalP"/>
    </source>
</evidence>
<accession>A0A317EQP2</accession>
<dbReference type="Gene3D" id="1.25.40.10">
    <property type="entry name" value="Tetratricopeptide repeat domain"/>
    <property type="match status" value="1"/>
</dbReference>
<dbReference type="OrthoDB" id="793209at2"/>
<keyword evidence="1" id="KW-0802">TPR repeat</keyword>
<feature type="chain" id="PRO_5016258878" evidence="2">
    <location>
        <begin position="21"/>
        <end position="199"/>
    </location>
</feature>
<feature type="signal peptide" evidence="2">
    <location>
        <begin position="1"/>
        <end position="20"/>
    </location>
</feature>
<dbReference type="Proteomes" id="UP000245379">
    <property type="component" value="Unassembled WGS sequence"/>
</dbReference>
<sequence length="199" mass="22442">MKNILLTAYLTLLLSSFACAQKQDIKDLYFDYLQVRMDADEKPEAKAKAIALLQRSSELSKTQLGNVNYHLGRLYEEDGEIEKSVPYYEESIKITPGYYVPYRALGFMYYKKCKDLAQKLTTINQSGTGTAGNKASEEFKSLSLKTAKYLEKSQACDPDVETLGMIKALYKNIKDDRALATLNDRLKALSADCVTLLED</sequence>
<dbReference type="SUPFAM" id="SSF48452">
    <property type="entry name" value="TPR-like"/>
    <property type="match status" value="1"/>
</dbReference>
<dbReference type="EMBL" id="QGNZ01000002">
    <property type="protein sequence ID" value="PWS27418.1"/>
    <property type="molecule type" value="Genomic_DNA"/>
</dbReference>
<dbReference type="RefSeq" id="WP_109925127.1">
    <property type="nucleotide sequence ID" value="NZ_QGNZ01000002.1"/>
</dbReference>
<dbReference type="AlphaFoldDB" id="A0A317EQP2"/>
<name>A0A317EQP2_9SPHI</name>
<gene>
    <name evidence="3" type="ORF">DHW03_07345</name>
</gene>
<dbReference type="InterPro" id="IPR019734">
    <property type="entry name" value="TPR_rpt"/>
</dbReference>
<protein>
    <submittedName>
        <fullName evidence="3">Uncharacterized protein</fullName>
    </submittedName>
</protein>
<keyword evidence="4" id="KW-1185">Reference proteome</keyword>
<evidence type="ECO:0000313" key="4">
    <source>
        <dbReference type="Proteomes" id="UP000245379"/>
    </source>
</evidence>
<reference evidence="3 4" key="1">
    <citation type="submission" date="2018-05" db="EMBL/GenBank/DDBJ databases">
        <title>Pedobacter paludis sp. nov., isolated from wetland soil.</title>
        <authorList>
            <person name="Zhang Y."/>
            <person name="Wang G."/>
        </authorList>
    </citation>
    <scope>NUCLEOTIDE SEQUENCE [LARGE SCALE GENOMIC DNA]</scope>
    <source>
        <strain evidence="3 4">KCTC22721</strain>
    </source>
</reference>
<comment type="caution">
    <text evidence="3">The sequence shown here is derived from an EMBL/GenBank/DDBJ whole genome shotgun (WGS) entry which is preliminary data.</text>
</comment>
<dbReference type="PROSITE" id="PS51257">
    <property type="entry name" value="PROKAR_LIPOPROTEIN"/>
    <property type="match status" value="1"/>
</dbReference>
<feature type="repeat" description="TPR" evidence="1">
    <location>
        <begin position="65"/>
        <end position="98"/>
    </location>
</feature>
<dbReference type="InterPro" id="IPR011990">
    <property type="entry name" value="TPR-like_helical_dom_sf"/>
</dbReference>
<evidence type="ECO:0000313" key="3">
    <source>
        <dbReference type="EMBL" id="PWS27418.1"/>
    </source>
</evidence>
<proteinExistence type="predicted"/>